<feature type="domain" description="Carrier" evidence="4">
    <location>
        <begin position="939"/>
        <end position="1014"/>
    </location>
</feature>
<dbReference type="Pfam" id="PF00501">
    <property type="entry name" value="AMP-binding"/>
    <property type="match status" value="1"/>
</dbReference>
<dbReference type="InterPro" id="IPR020806">
    <property type="entry name" value="PKS_PP-bd"/>
</dbReference>
<dbReference type="SMART" id="SM00823">
    <property type="entry name" value="PKS_PP"/>
    <property type="match status" value="1"/>
</dbReference>
<keyword evidence="2" id="KW-0596">Phosphopantetheine</keyword>
<reference evidence="5 6" key="1">
    <citation type="submission" date="2023-01" db="EMBL/GenBank/DDBJ databases">
        <title>Minimal conservation of predation-associated metabolite biosynthetic gene clusters underscores biosynthetic potential of Myxococcota including descriptions for ten novel species: Archangium lansinium sp. nov., Myxococcus landrumus sp. nov., Nannocystis bai.</title>
        <authorList>
            <person name="Ahearne A."/>
            <person name="Stevens C."/>
            <person name="Dowd S."/>
        </authorList>
    </citation>
    <scope>NUCLEOTIDE SEQUENCE [LARGE SCALE GENOMIC DNA]</scope>
    <source>
        <strain evidence="5 6">WIWO2</strain>
    </source>
</reference>
<gene>
    <name evidence="5" type="ORF">POL72_38680</name>
</gene>
<evidence type="ECO:0000256" key="1">
    <source>
        <dbReference type="ARBA" id="ARBA00001957"/>
    </source>
</evidence>
<dbReference type="Pfam" id="PF00668">
    <property type="entry name" value="Condensation"/>
    <property type="match status" value="1"/>
</dbReference>
<dbReference type="CDD" id="cd05930">
    <property type="entry name" value="A_NRPS"/>
    <property type="match status" value="1"/>
</dbReference>
<dbReference type="NCBIfam" id="TIGR01733">
    <property type="entry name" value="AA-adenyl-dom"/>
    <property type="match status" value="1"/>
</dbReference>
<keyword evidence="6" id="KW-1185">Reference proteome</keyword>
<dbReference type="InterPro" id="IPR042099">
    <property type="entry name" value="ANL_N_sf"/>
</dbReference>
<comment type="cofactor">
    <cofactor evidence="1">
        <name>pantetheine 4'-phosphate</name>
        <dbReference type="ChEBI" id="CHEBI:47942"/>
    </cofactor>
</comment>
<dbReference type="Gene3D" id="3.40.50.1820">
    <property type="entry name" value="alpha/beta hydrolase"/>
    <property type="match status" value="1"/>
</dbReference>
<protein>
    <submittedName>
        <fullName evidence="5">Amino acid adenylation domain-containing protein</fullName>
    </submittedName>
</protein>
<dbReference type="Gene3D" id="1.10.1200.10">
    <property type="entry name" value="ACP-like"/>
    <property type="match status" value="1"/>
</dbReference>
<dbReference type="Proteomes" id="UP001217485">
    <property type="component" value="Unassembled WGS sequence"/>
</dbReference>
<dbReference type="SUPFAM" id="SSF52777">
    <property type="entry name" value="CoA-dependent acyltransferases"/>
    <property type="match status" value="2"/>
</dbReference>
<dbReference type="InterPro" id="IPR020802">
    <property type="entry name" value="TesA-like"/>
</dbReference>
<organism evidence="5 6">
    <name type="scientific">Sorangium atrum</name>
    <dbReference type="NCBI Taxonomy" id="2995308"/>
    <lineage>
        <taxon>Bacteria</taxon>
        <taxon>Pseudomonadati</taxon>
        <taxon>Myxococcota</taxon>
        <taxon>Polyangia</taxon>
        <taxon>Polyangiales</taxon>
        <taxon>Polyangiaceae</taxon>
        <taxon>Sorangium</taxon>
    </lineage>
</organism>
<dbReference type="InterPro" id="IPR001242">
    <property type="entry name" value="Condensation_dom"/>
</dbReference>
<dbReference type="SMART" id="SM00824">
    <property type="entry name" value="PKS_TE"/>
    <property type="match status" value="1"/>
</dbReference>
<dbReference type="Pfam" id="PF00975">
    <property type="entry name" value="Thioesterase"/>
    <property type="match status" value="1"/>
</dbReference>
<dbReference type="PROSITE" id="PS00012">
    <property type="entry name" value="PHOSPHOPANTETHEINE"/>
    <property type="match status" value="1"/>
</dbReference>
<evidence type="ECO:0000256" key="3">
    <source>
        <dbReference type="ARBA" id="ARBA00022553"/>
    </source>
</evidence>
<dbReference type="InterPro" id="IPR009081">
    <property type="entry name" value="PP-bd_ACP"/>
</dbReference>
<sequence length="1318" mass="142846">MSSSNTARSDALIEGFELSPEQARSWRWQEAHLASAVRAAALCLRVPAGTDEARLERSLAELVDRHEILRTDYPQLPGMALPVQVIQPSPAILWNAADQGSPSGVAVALSGSPDEGASIRLRLPAAHTDTAGLLRLVAAWERAYRGEDPGDAPLHYADYAAWRNELKGSDPQADAFWEERLATRAPAPALPLRGQARGGVARVDLARVRLPVSPELQERWARQASALSVPPALLALTAWVTLFHQHGDADRLTVGLDWQQPSRDLGDAIGLFSEPVPLTVDALDGATAETLCDALRARCAELREWRDYFPSTADEEPYPLGFRYVPAAGDSALAAAGWRVESADSPTAPHHLLLEHREGGHGPVLTLHYNQALYDSATAALLGDQLIALLEEVCRHPARQLRELSALSEAERRLVTEVYSRSEPLSAEREREFARIASLPHLAACFAEQILQRSDQPAVSSATRGLSYAELDTHATRLAQSLLGRGAAAGTRIAHFLQRDVDAIVAMLAILKAGAVYVPIDPDYPAARIAYVLDDCGADLVLTRRDLVERLPEPWQDGARLVFTDAAPEDGAALPWPEILPEHVAYVIYTSGSTGQPRGVPITHAGALYSLAARVSYYQDPIRRFLLLSSFAFDSSIAGLFGTLAQGGCLRLCSEIEQKDAERLAEIIREESITHLLALPSLHHLLLHRLAGQSIALSTAIVAGEPCPRALVDAHHRALPGTRLYNEYGATEASVWSTVGECAASQSDRPVTIGRPIPHGHVHVLDERGQPSARGLKGEIWVGGPGLSPGYLNRPELTKEKFVEVSGERLYRTGDYASWDERGELVFLGRGDGQVKIRGYRIELGEVDAALRRVTGAEQVVVLADRGEDGEVFLRGFVEAAQPLEVAAVRHDLARLLPDPMIPADIQALPTLPRTANGKFDRQALLALRRHRQRAPYAAPHTEVERALAALWEELLAVELIGRDDDFFALGGHSLLAVRLVHRIDTELHATIPVRTVFQRPRLEALAALIEAEEQPSRPTVPMAAGCVARAPRSSLVPLRAAGSLPPLFCVDPSGLRVGAYQPLADALGGDRPVFGLDLGPALAGEGPSCRRIVDQLAREIRQHQPRGPYHLLGWSLGGALALGVARALEQQEEAVAFLGILDTQPPTSLYAAGPPDVVAELAEYVDTDRRAALLALPEAELRALREQLQGRGDEERVMAAAAWAQTRGFLPEGAQTAALAHRYALLRDAALFMNELPPRCLHAAIHAWWSAETLERHGAPPVDWQRYTRAAVHTATAPGDHLAALEGSAVHARLRAILSGAPSALSSERIDLTTERA</sequence>
<dbReference type="InterPro" id="IPR045851">
    <property type="entry name" value="AMP-bd_C_sf"/>
</dbReference>
<comment type="caution">
    <text evidence="5">The sequence shown here is derived from an EMBL/GenBank/DDBJ whole genome shotgun (WGS) entry which is preliminary data.</text>
</comment>
<name>A0ABT5CCQ1_9BACT</name>
<dbReference type="Pfam" id="PF00550">
    <property type="entry name" value="PP-binding"/>
    <property type="match status" value="1"/>
</dbReference>
<evidence type="ECO:0000259" key="4">
    <source>
        <dbReference type="PROSITE" id="PS50075"/>
    </source>
</evidence>
<dbReference type="InterPro" id="IPR036736">
    <property type="entry name" value="ACP-like_sf"/>
</dbReference>
<dbReference type="SUPFAM" id="SSF47336">
    <property type="entry name" value="ACP-like"/>
    <property type="match status" value="1"/>
</dbReference>
<dbReference type="SUPFAM" id="SSF56801">
    <property type="entry name" value="Acetyl-CoA synthetase-like"/>
    <property type="match status" value="1"/>
</dbReference>
<proteinExistence type="predicted"/>
<dbReference type="InterPro" id="IPR001031">
    <property type="entry name" value="Thioesterase"/>
</dbReference>
<evidence type="ECO:0000313" key="6">
    <source>
        <dbReference type="Proteomes" id="UP001217485"/>
    </source>
</evidence>
<dbReference type="SUPFAM" id="SSF53474">
    <property type="entry name" value="alpha/beta-Hydrolases"/>
    <property type="match status" value="1"/>
</dbReference>
<dbReference type="RefSeq" id="WP_272101876.1">
    <property type="nucleotide sequence ID" value="NZ_JAQNDK010000005.1"/>
</dbReference>
<dbReference type="Gene3D" id="3.40.50.12780">
    <property type="entry name" value="N-terminal domain of ligase-like"/>
    <property type="match status" value="1"/>
</dbReference>
<dbReference type="InterPro" id="IPR029058">
    <property type="entry name" value="AB_hydrolase_fold"/>
</dbReference>
<dbReference type="PROSITE" id="PS50075">
    <property type="entry name" value="CARRIER"/>
    <property type="match status" value="1"/>
</dbReference>
<dbReference type="Gene3D" id="3.30.559.30">
    <property type="entry name" value="Nonribosomal peptide synthetase, condensation domain"/>
    <property type="match status" value="1"/>
</dbReference>
<accession>A0ABT5CCQ1</accession>
<dbReference type="Gene3D" id="3.30.559.10">
    <property type="entry name" value="Chloramphenicol acetyltransferase-like domain"/>
    <property type="match status" value="1"/>
</dbReference>
<evidence type="ECO:0000313" key="5">
    <source>
        <dbReference type="EMBL" id="MDC0683718.1"/>
    </source>
</evidence>
<evidence type="ECO:0000256" key="2">
    <source>
        <dbReference type="ARBA" id="ARBA00022450"/>
    </source>
</evidence>
<dbReference type="InterPro" id="IPR000873">
    <property type="entry name" value="AMP-dep_synth/lig_dom"/>
</dbReference>
<dbReference type="InterPro" id="IPR023213">
    <property type="entry name" value="CAT-like_dom_sf"/>
</dbReference>
<dbReference type="Gene3D" id="3.30.300.30">
    <property type="match status" value="1"/>
</dbReference>
<dbReference type="PANTHER" id="PTHR45527">
    <property type="entry name" value="NONRIBOSOMAL PEPTIDE SYNTHETASE"/>
    <property type="match status" value="1"/>
</dbReference>
<dbReference type="InterPro" id="IPR006162">
    <property type="entry name" value="Ppantetheine_attach_site"/>
</dbReference>
<dbReference type="PROSITE" id="PS00455">
    <property type="entry name" value="AMP_BINDING"/>
    <property type="match status" value="1"/>
</dbReference>
<dbReference type="InterPro" id="IPR020845">
    <property type="entry name" value="AMP-binding_CS"/>
</dbReference>
<dbReference type="EMBL" id="JAQNDK010000005">
    <property type="protein sequence ID" value="MDC0683718.1"/>
    <property type="molecule type" value="Genomic_DNA"/>
</dbReference>
<dbReference type="PANTHER" id="PTHR45527:SF1">
    <property type="entry name" value="FATTY ACID SYNTHASE"/>
    <property type="match status" value="1"/>
</dbReference>
<keyword evidence="3" id="KW-0597">Phosphoprotein</keyword>
<dbReference type="InterPro" id="IPR010071">
    <property type="entry name" value="AA_adenyl_dom"/>
</dbReference>